<dbReference type="SUPFAM" id="SSF53098">
    <property type="entry name" value="Ribonuclease H-like"/>
    <property type="match status" value="1"/>
</dbReference>
<keyword evidence="6" id="KW-1133">Transmembrane helix</keyword>
<dbReference type="InterPro" id="IPR012337">
    <property type="entry name" value="RNaseH-like_sf"/>
</dbReference>
<sequence>MLTRPSPVDQGKKISKDVQQDVVTFAAYILLLELVAQQVLFLLLCWLAAKDWKHLQIGQVRSALCLKIFKTTVLVLVFMRYFIVKVKKMDNADPKSTEIDIAIAQMIAVDDQPFSVVENRGFINLIKKVHVFVRDNDANIKRILEDSGLKSVSCAAHNLNLIVTNEQDAVKRIQSTCREISGLFHRSDSSRKKLKEIQQQLNETKPALKLIQESKTFWNSTYQMMKRITELKESILLLDQEWDMDWNMNWKLIPKNN</sequence>
<accession>A0A915HY85</accession>
<proteinExistence type="predicted"/>
<protein>
    <submittedName>
        <fullName evidence="8">Uncharacterized protein</fullName>
    </submittedName>
</protein>
<evidence type="ECO:0000256" key="1">
    <source>
        <dbReference type="ARBA" id="ARBA00004123"/>
    </source>
</evidence>
<evidence type="ECO:0000256" key="5">
    <source>
        <dbReference type="ARBA" id="ARBA00023242"/>
    </source>
</evidence>
<keyword evidence="2" id="KW-0479">Metal-binding</keyword>
<keyword evidence="4" id="KW-0862">Zinc</keyword>
<dbReference type="AlphaFoldDB" id="A0A915HY85"/>
<evidence type="ECO:0000256" key="6">
    <source>
        <dbReference type="SAM" id="Phobius"/>
    </source>
</evidence>
<organism evidence="7 8">
    <name type="scientific">Romanomermis culicivorax</name>
    <name type="common">Nematode worm</name>
    <dbReference type="NCBI Taxonomy" id="13658"/>
    <lineage>
        <taxon>Eukaryota</taxon>
        <taxon>Metazoa</taxon>
        <taxon>Ecdysozoa</taxon>
        <taxon>Nematoda</taxon>
        <taxon>Enoplea</taxon>
        <taxon>Dorylaimia</taxon>
        <taxon>Mermithida</taxon>
        <taxon>Mermithoidea</taxon>
        <taxon>Mermithidae</taxon>
        <taxon>Romanomermis</taxon>
    </lineage>
</organism>
<comment type="subcellular location">
    <subcellularLocation>
        <location evidence="1">Nucleus</location>
    </subcellularLocation>
</comment>
<dbReference type="GO" id="GO:0005634">
    <property type="term" value="C:nucleus"/>
    <property type="evidence" value="ECO:0007669"/>
    <property type="project" value="UniProtKB-SubCell"/>
</dbReference>
<dbReference type="Proteomes" id="UP000887565">
    <property type="component" value="Unplaced"/>
</dbReference>
<dbReference type="InterPro" id="IPR052035">
    <property type="entry name" value="ZnF_BED_domain_contain"/>
</dbReference>
<keyword evidence="6" id="KW-0472">Membrane</keyword>
<dbReference type="PANTHER" id="PTHR46481:SF10">
    <property type="entry name" value="ZINC FINGER BED DOMAIN-CONTAINING PROTEIN 39"/>
    <property type="match status" value="1"/>
</dbReference>
<dbReference type="WBParaSite" id="nRc.2.0.1.t06854-RA">
    <property type="protein sequence ID" value="nRc.2.0.1.t06854-RA"/>
    <property type="gene ID" value="nRc.2.0.1.g06854"/>
</dbReference>
<evidence type="ECO:0000256" key="3">
    <source>
        <dbReference type="ARBA" id="ARBA00022771"/>
    </source>
</evidence>
<dbReference type="GO" id="GO:0008270">
    <property type="term" value="F:zinc ion binding"/>
    <property type="evidence" value="ECO:0007669"/>
    <property type="project" value="UniProtKB-KW"/>
</dbReference>
<keyword evidence="6" id="KW-0812">Transmembrane</keyword>
<keyword evidence="3" id="KW-0863">Zinc-finger</keyword>
<name>A0A915HY85_ROMCU</name>
<dbReference type="SUPFAM" id="SSF140996">
    <property type="entry name" value="Hermes dimerisation domain"/>
    <property type="match status" value="1"/>
</dbReference>
<evidence type="ECO:0000256" key="2">
    <source>
        <dbReference type="ARBA" id="ARBA00022723"/>
    </source>
</evidence>
<feature type="transmembrane region" description="Helical" evidence="6">
    <location>
        <begin position="25"/>
        <end position="49"/>
    </location>
</feature>
<dbReference type="PANTHER" id="PTHR46481">
    <property type="entry name" value="ZINC FINGER BED DOMAIN-CONTAINING PROTEIN 4"/>
    <property type="match status" value="1"/>
</dbReference>
<feature type="transmembrane region" description="Helical" evidence="6">
    <location>
        <begin position="61"/>
        <end position="83"/>
    </location>
</feature>
<evidence type="ECO:0000313" key="7">
    <source>
        <dbReference type="Proteomes" id="UP000887565"/>
    </source>
</evidence>
<keyword evidence="7" id="KW-1185">Reference proteome</keyword>
<reference evidence="8" key="1">
    <citation type="submission" date="2022-11" db="UniProtKB">
        <authorList>
            <consortium name="WormBaseParasite"/>
        </authorList>
    </citation>
    <scope>IDENTIFICATION</scope>
</reference>
<keyword evidence="5" id="KW-0539">Nucleus</keyword>
<evidence type="ECO:0000256" key="4">
    <source>
        <dbReference type="ARBA" id="ARBA00022833"/>
    </source>
</evidence>
<evidence type="ECO:0000313" key="8">
    <source>
        <dbReference type="WBParaSite" id="nRc.2.0.1.t06854-RA"/>
    </source>
</evidence>